<dbReference type="Pfam" id="PF25597">
    <property type="entry name" value="SH3_retrovirus"/>
    <property type="match status" value="1"/>
</dbReference>
<dbReference type="AlphaFoldDB" id="A0A8K0KJS1"/>
<comment type="caution">
    <text evidence="3">The sequence shown here is derived from an EMBL/GenBank/DDBJ whole genome shotgun (WGS) entry which is preliminary data.</text>
</comment>
<evidence type="ECO:0000259" key="2">
    <source>
        <dbReference type="Pfam" id="PF25597"/>
    </source>
</evidence>
<dbReference type="EMBL" id="KZ309015">
    <property type="protein sequence ID" value="KAG8236342.1"/>
    <property type="molecule type" value="Genomic_DNA"/>
</dbReference>
<dbReference type="OrthoDB" id="8051712at2759"/>
<name>A0A8K0KJS1_LADFU</name>
<protein>
    <recommendedName>
        <fullName evidence="2">Retroviral polymerase SH3-like domain-containing protein</fullName>
    </recommendedName>
</protein>
<dbReference type="InterPro" id="IPR057670">
    <property type="entry name" value="SH3_retrovirus"/>
</dbReference>
<evidence type="ECO:0000256" key="1">
    <source>
        <dbReference type="SAM" id="MobiDB-lite"/>
    </source>
</evidence>
<reference evidence="3" key="1">
    <citation type="submission" date="2013-04" db="EMBL/GenBank/DDBJ databases">
        <authorList>
            <person name="Qu J."/>
            <person name="Murali S.C."/>
            <person name="Bandaranaike D."/>
            <person name="Bellair M."/>
            <person name="Blankenburg K."/>
            <person name="Chao H."/>
            <person name="Dinh H."/>
            <person name="Doddapaneni H."/>
            <person name="Downs B."/>
            <person name="Dugan-Rocha S."/>
            <person name="Elkadiri S."/>
            <person name="Gnanaolivu R.D."/>
            <person name="Hernandez B."/>
            <person name="Javaid M."/>
            <person name="Jayaseelan J.C."/>
            <person name="Lee S."/>
            <person name="Li M."/>
            <person name="Ming W."/>
            <person name="Munidasa M."/>
            <person name="Muniz J."/>
            <person name="Nguyen L."/>
            <person name="Ongeri F."/>
            <person name="Osuji N."/>
            <person name="Pu L.-L."/>
            <person name="Puazo M."/>
            <person name="Qu C."/>
            <person name="Quiroz J."/>
            <person name="Raj R."/>
            <person name="Weissenberger G."/>
            <person name="Xin Y."/>
            <person name="Zou X."/>
            <person name="Han Y."/>
            <person name="Richards S."/>
            <person name="Worley K."/>
            <person name="Muzny D."/>
            <person name="Gibbs R."/>
        </authorList>
    </citation>
    <scope>NUCLEOTIDE SEQUENCE</scope>
    <source>
        <strain evidence="3">Sampled in the wild</strain>
    </source>
</reference>
<feature type="region of interest" description="Disordered" evidence="1">
    <location>
        <begin position="77"/>
        <end position="96"/>
    </location>
</feature>
<evidence type="ECO:0000313" key="3">
    <source>
        <dbReference type="EMBL" id="KAG8236342.1"/>
    </source>
</evidence>
<feature type="domain" description="Retroviral polymerase SH3-like" evidence="2">
    <location>
        <begin position="18"/>
        <end position="73"/>
    </location>
</feature>
<proteinExistence type="predicted"/>
<dbReference type="Proteomes" id="UP000792457">
    <property type="component" value="Unassembled WGS sequence"/>
</dbReference>
<evidence type="ECO:0000313" key="4">
    <source>
        <dbReference type="Proteomes" id="UP000792457"/>
    </source>
</evidence>
<gene>
    <name evidence="3" type="ORF">J437_LFUL010476</name>
</gene>
<reference evidence="3" key="2">
    <citation type="submission" date="2017-10" db="EMBL/GenBank/DDBJ databases">
        <title>Ladona fulva Genome sequencing and assembly.</title>
        <authorList>
            <person name="Murali S."/>
            <person name="Richards S."/>
            <person name="Bandaranaike D."/>
            <person name="Bellair M."/>
            <person name="Blankenburg K."/>
            <person name="Chao H."/>
            <person name="Dinh H."/>
            <person name="Doddapaneni H."/>
            <person name="Dugan-Rocha S."/>
            <person name="Elkadiri S."/>
            <person name="Gnanaolivu R."/>
            <person name="Hernandez B."/>
            <person name="Skinner E."/>
            <person name="Javaid M."/>
            <person name="Lee S."/>
            <person name="Li M."/>
            <person name="Ming W."/>
            <person name="Munidasa M."/>
            <person name="Muniz J."/>
            <person name="Nguyen L."/>
            <person name="Hughes D."/>
            <person name="Osuji N."/>
            <person name="Pu L.-L."/>
            <person name="Puazo M."/>
            <person name="Qu C."/>
            <person name="Quiroz J."/>
            <person name="Raj R."/>
            <person name="Weissenberger G."/>
            <person name="Xin Y."/>
            <person name="Zou X."/>
            <person name="Han Y."/>
            <person name="Worley K."/>
            <person name="Muzny D."/>
            <person name="Gibbs R."/>
        </authorList>
    </citation>
    <scope>NUCLEOTIDE SEQUENCE</scope>
    <source>
        <strain evidence="3">Sampled in the wild</strain>
    </source>
</reference>
<keyword evidence="4" id="KW-1185">Reference proteome</keyword>
<organism evidence="3 4">
    <name type="scientific">Ladona fulva</name>
    <name type="common">Scarce chaser dragonfly</name>
    <name type="synonym">Libellula fulva</name>
    <dbReference type="NCBI Taxonomy" id="123851"/>
    <lineage>
        <taxon>Eukaryota</taxon>
        <taxon>Metazoa</taxon>
        <taxon>Ecdysozoa</taxon>
        <taxon>Arthropoda</taxon>
        <taxon>Hexapoda</taxon>
        <taxon>Insecta</taxon>
        <taxon>Pterygota</taxon>
        <taxon>Palaeoptera</taxon>
        <taxon>Odonata</taxon>
        <taxon>Epiprocta</taxon>
        <taxon>Anisoptera</taxon>
        <taxon>Libelluloidea</taxon>
        <taxon>Libellulidae</taxon>
        <taxon>Ladona</taxon>
    </lineage>
</organism>
<accession>A0A8K0KJS1</accession>
<sequence>MGTRRTKRGTKEYQIYTYVLEKSSGREKLEPQSKEGTLVGYSGQSKGYHIWIPEDKKVVVARDLHFIKDPTGSKAEREIEIPVSSSKEETEEDRVSIRCGNKVPETRAEPSGVENRADGWAWKTLV</sequence>